<keyword evidence="1" id="KW-0472">Membrane</keyword>
<proteinExistence type="predicted"/>
<dbReference type="Proteomes" id="UP000692954">
    <property type="component" value="Unassembled WGS sequence"/>
</dbReference>
<keyword evidence="1" id="KW-0812">Transmembrane</keyword>
<protein>
    <recommendedName>
        <fullName evidence="4">Transmembrane protein</fullName>
    </recommendedName>
</protein>
<keyword evidence="1" id="KW-1133">Transmembrane helix</keyword>
<gene>
    <name evidence="2" type="ORF">PSON_ATCC_30995.1.T0250296</name>
</gene>
<reference evidence="2" key="1">
    <citation type="submission" date="2021-01" db="EMBL/GenBank/DDBJ databases">
        <authorList>
            <consortium name="Genoscope - CEA"/>
            <person name="William W."/>
        </authorList>
    </citation>
    <scope>NUCLEOTIDE SEQUENCE</scope>
</reference>
<name>A0A8S1LTP1_9CILI</name>
<keyword evidence="3" id="KW-1185">Reference proteome</keyword>
<accession>A0A8S1LTP1</accession>
<dbReference type="AlphaFoldDB" id="A0A8S1LTP1"/>
<feature type="transmembrane region" description="Helical" evidence="1">
    <location>
        <begin position="47"/>
        <end position="67"/>
    </location>
</feature>
<evidence type="ECO:0008006" key="4">
    <source>
        <dbReference type="Google" id="ProtNLM"/>
    </source>
</evidence>
<evidence type="ECO:0000256" key="1">
    <source>
        <dbReference type="SAM" id="Phobius"/>
    </source>
</evidence>
<comment type="caution">
    <text evidence="2">The sequence shown here is derived from an EMBL/GenBank/DDBJ whole genome shotgun (WGS) entry which is preliminary data.</text>
</comment>
<dbReference type="EMBL" id="CAJJDN010000025">
    <property type="protein sequence ID" value="CAD8069465.1"/>
    <property type="molecule type" value="Genomic_DNA"/>
</dbReference>
<evidence type="ECO:0000313" key="2">
    <source>
        <dbReference type="EMBL" id="CAD8069465.1"/>
    </source>
</evidence>
<sequence length="96" mass="11968">MLFSEDLSDSYIRSIYTYMQTYRLSQEQKFDSYLPKSRFDVDLQWTFIIYQSNVLIIWSSLKFLYLYESLLMIQQIIVRQFIREMLYQRMIIQFNQ</sequence>
<organism evidence="2 3">
    <name type="scientific">Paramecium sonneborni</name>
    <dbReference type="NCBI Taxonomy" id="65129"/>
    <lineage>
        <taxon>Eukaryota</taxon>
        <taxon>Sar</taxon>
        <taxon>Alveolata</taxon>
        <taxon>Ciliophora</taxon>
        <taxon>Intramacronucleata</taxon>
        <taxon>Oligohymenophorea</taxon>
        <taxon>Peniculida</taxon>
        <taxon>Parameciidae</taxon>
        <taxon>Paramecium</taxon>
    </lineage>
</organism>
<evidence type="ECO:0000313" key="3">
    <source>
        <dbReference type="Proteomes" id="UP000692954"/>
    </source>
</evidence>